<dbReference type="AlphaFoldDB" id="W6THE7"/>
<accession>W6THE7</accession>
<comment type="caution">
    <text evidence="1">The sequence shown here is derived from an EMBL/GenBank/DDBJ whole genome shotgun (WGS) entry which is preliminary data.</text>
</comment>
<keyword evidence="2" id="KW-1185">Reference proteome</keyword>
<dbReference type="EMBL" id="AWTR02000051">
    <property type="protein sequence ID" value="ETZ07320.1"/>
    <property type="molecule type" value="Genomic_DNA"/>
</dbReference>
<proteinExistence type="predicted"/>
<organism evidence="1 2">
    <name type="scientific">Holospora obtusa F1</name>
    <dbReference type="NCBI Taxonomy" id="1399147"/>
    <lineage>
        <taxon>Bacteria</taxon>
        <taxon>Pseudomonadati</taxon>
        <taxon>Pseudomonadota</taxon>
        <taxon>Alphaproteobacteria</taxon>
        <taxon>Holosporales</taxon>
        <taxon>Holosporaceae</taxon>
        <taxon>Holospora</taxon>
    </lineage>
</organism>
<gene>
    <name evidence="1" type="ORF">P618_200486</name>
</gene>
<dbReference type="Proteomes" id="UP000019112">
    <property type="component" value="Unassembled WGS sequence"/>
</dbReference>
<evidence type="ECO:0000313" key="2">
    <source>
        <dbReference type="Proteomes" id="UP000019112"/>
    </source>
</evidence>
<protein>
    <submittedName>
        <fullName evidence="1">Uncharacterized protein</fullName>
    </submittedName>
</protein>
<name>W6THE7_HOLOB</name>
<sequence>MHSLLVSNLYANCHPTNKTSTSVIQEVNDKKFVTNKQCNFEIDRLIDNLWQDFLWKEDEELKEKPRIHPGILNALVNNLRKFGEYDSRFFEDFLIELKQTQNFETQPLLCSV</sequence>
<evidence type="ECO:0000313" key="1">
    <source>
        <dbReference type="EMBL" id="ETZ07320.1"/>
    </source>
</evidence>
<reference evidence="1 2" key="1">
    <citation type="journal article" date="2014" name="FEMS Microbiol. Lett.">
        <title>Draft genome sequences of three Holospora species (Holospora obtusa, Holospora undulata, and Holospora elegans), endonuclear symbiotic bacteria of the ciliate Paramecium caudatum.</title>
        <authorList>
            <person name="Dohra H."/>
            <person name="Tanaka K."/>
            <person name="Suzuki T."/>
            <person name="Fujishima M."/>
            <person name="Suzuki H."/>
        </authorList>
    </citation>
    <scope>NUCLEOTIDE SEQUENCE [LARGE SCALE GENOMIC DNA]</scope>
    <source>
        <strain evidence="1 2">F1</strain>
    </source>
</reference>